<name>A0A3L7D1J1_GEOSE</name>
<evidence type="ECO:0000256" key="6">
    <source>
        <dbReference type="ARBA" id="ARBA00023136"/>
    </source>
</evidence>
<dbReference type="EMBL" id="RCTJ01000010">
    <property type="protein sequence ID" value="RLQ14580.1"/>
    <property type="molecule type" value="Genomic_DNA"/>
</dbReference>
<gene>
    <name evidence="9" type="ORF">D9548_05025</name>
</gene>
<dbReference type="PANTHER" id="PTHR42920">
    <property type="entry name" value="OS03G0707200 PROTEIN-RELATED"/>
    <property type="match status" value="1"/>
</dbReference>
<accession>A0A3L7D1J1</accession>
<keyword evidence="4 7" id="KW-0812">Transmembrane</keyword>
<sequence>MYARCFTVTTFPVTNSIHRVAVIGVPLLNGFLHAFILSYTNERGNAHSSPTYSLWSLKWESPARNRMNYNRGDLMMLAAGVVWALYSIIGKKLPVPPITATTCSVFFSLLLLWPFAFLYPFPADHISAAGLAGLIYICLFPSILSFLFWNISVQKVGPSHAGVYLNLIAVFTAVITFLLGGALSVLQLAGGAIVLFGVYLATKAPKVKTEQVDIAG</sequence>
<dbReference type="InterPro" id="IPR000620">
    <property type="entry name" value="EamA_dom"/>
</dbReference>
<evidence type="ECO:0000256" key="4">
    <source>
        <dbReference type="ARBA" id="ARBA00022692"/>
    </source>
</evidence>
<dbReference type="SUPFAM" id="SSF103481">
    <property type="entry name" value="Multidrug resistance efflux transporter EmrE"/>
    <property type="match status" value="1"/>
</dbReference>
<feature type="transmembrane region" description="Helical" evidence="7">
    <location>
        <begin position="185"/>
        <end position="202"/>
    </location>
</feature>
<dbReference type="InterPro" id="IPR051258">
    <property type="entry name" value="Diverse_Substrate_Transporter"/>
</dbReference>
<keyword evidence="5 7" id="KW-1133">Transmembrane helix</keyword>
<comment type="subcellular location">
    <subcellularLocation>
        <location evidence="1">Cell membrane</location>
        <topology evidence="1">Multi-pass membrane protein</topology>
    </subcellularLocation>
</comment>
<dbReference type="InterPro" id="IPR037185">
    <property type="entry name" value="EmrE-like"/>
</dbReference>
<evidence type="ECO:0000256" key="7">
    <source>
        <dbReference type="SAM" id="Phobius"/>
    </source>
</evidence>
<protein>
    <submittedName>
        <fullName evidence="9">EamA family transporter</fullName>
    </submittedName>
</protein>
<feature type="transmembrane region" description="Helical" evidence="7">
    <location>
        <begin position="69"/>
        <end position="86"/>
    </location>
</feature>
<evidence type="ECO:0000259" key="8">
    <source>
        <dbReference type="Pfam" id="PF00892"/>
    </source>
</evidence>
<evidence type="ECO:0000313" key="10">
    <source>
        <dbReference type="Proteomes" id="UP000266922"/>
    </source>
</evidence>
<dbReference type="PANTHER" id="PTHR42920:SF11">
    <property type="entry name" value="INNER MEMBRANE PROTEIN YTFF"/>
    <property type="match status" value="1"/>
</dbReference>
<feature type="transmembrane region" description="Helical" evidence="7">
    <location>
        <begin position="161"/>
        <end position="179"/>
    </location>
</feature>
<keyword evidence="3" id="KW-1003">Cell membrane</keyword>
<comment type="similarity">
    <text evidence="2">Belongs to the EamA transporter family.</text>
</comment>
<dbReference type="Proteomes" id="UP000266922">
    <property type="component" value="Unassembled WGS sequence"/>
</dbReference>
<feature type="transmembrane region" description="Helical" evidence="7">
    <location>
        <begin position="98"/>
        <end position="119"/>
    </location>
</feature>
<dbReference type="GO" id="GO:0005886">
    <property type="term" value="C:plasma membrane"/>
    <property type="evidence" value="ECO:0007669"/>
    <property type="project" value="UniProtKB-SubCell"/>
</dbReference>
<evidence type="ECO:0000256" key="5">
    <source>
        <dbReference type="ARBA" id="ARBA00022989"/>
    </source>
</evidence>
<feature type="domain" description="EamA" evidence="8">
    <location>
        <begin position="71"/>
        <end position="201"/>
    </location>
</feature>
<dbReference type="AlphaFoldDB" id="A0A3L7D1J1"/>
<dbReference type="Pfam" id="PF00892">
    <property type="entry name" value="EamA"/>
    <property type="match status" value="1"/>
</dbReference>
<organism evidence="9 10">
    <name type="scientific">Geobacillus stearothermophilus</name>
    <name type="common">Bacillus stearothermophilus</name>
    <dbReference type="NCBI Taxonomy" id="1422"/>
    <lineage>
        <taxon>Bacteria</taxon>
        <taxon>Bacillati</taxon>
        <taxon>Bacillota</taxon>
        <taxon>Bacilli</taxon>
        <taxon>Bacillales</taxon>
        <taxon>Anoxybacillaceae</taxon>
        <taxon>Geobacillus</taxon>
    </lineage>
</organism>
<evidence type="ECO:0000256" key="1">
    <source>
        <dbReference type="ARBA" id="ARBA00004651"/>
    </source>
</evidence>
<evidence type="ECO:0000256" key="2">
    <source>
        <dbReference type="ARBA" id="ARBA00007362"/>
    </source>
</evidence>
<evidence type="ECO:0000313" key="9">
    <source>
        <dbReference type="EMBL" id="RLQ14580.1"/>
    </source>
</evidence>
<feature type="transmembrane region" description="Helical" evidence="7">
    <location>
        <begin position="125"/>
        <end position="149"/>
    </location>
</feature>
<comment type="caution">
    <text evidence="9">The sequence shown here is derived from an EMBL/GenBank/DDBJ whole genome shotgun (WGS) entry which is preliminary data.</text>
</comment>
<feature type="transmembrane region" description="Helical" evidence="7">
    <location>
        <begin position="20"/>
        <end position="40"/>
    </location>
</feature>
<keyword evidence="6 7" id="KW-0472">Membrane</keyword>
<proteinExistence type="inferred from homology"/>
<reference evidence="9 10" key="1">
    <citation type="submission" date="2018-10" db="EMBL/GenBank/DDBJ databases">
        <title>Geobacillus stearothermophilus in processing lines of powdered infant formula.</title>
        <authorList>
            <person name="Rhee M.S."/>
            <person name="Choi I.-G."/>
            <person name="Cho T.J."/>
            <person name="Park B."/>
        </authorList>
    </citation>
    <scope>NUCLEOTIDE SEQUENCE [LARGE SCALE GENOMIC DNA]</scope>
    <source>
        <strain evidence="9 10">FHS-PPGT130</strain>
    </source>
</reference>
<evidence type="ECO:0000256" key="3">
    <source>
        <dbReference type="ARBA" id="ARBA00022475"/>
    </source>
</evidence>